<accession>A0A4Z0NKL8</accession>
<proteinExistence type="predicted"/>
<evidence type="ECO:0000256" key="1">
    <source>
        <dbReference type="ARBA" id="ARBA00004651"/>
    </source>
</evidence>
<evidence type="ECO:0000256" key="7">
    <source>
        <dbReference type="SAM" id="Phobius"/>
    </source>
</evidence>
<evidence type="ECO:0000259" key="8">
    <source>
        <dbReference type="Pfam" id="PF02706"/>
    </source>
</evidence>
<feature type="domain" description="Polysaccharide chain length determinant N-terminal" evidence="8">
    <location>
        <begin position="192"/>
        <end position="283"/>
    </location>
</feature>
<dbReference type="AlphaFoldDB" id="A0A4Z0NKL8"/>
<feature type="region of interest" description="Disordered" evidence="6">
    <location>
        <begin position="116"/>
        <end position="159"/>
    </location>
</feature>
<dbReference type="PANTHER" id="PTHR32309">
    <property type="entry name" value="TYROSINE-PROTEIN KINASE"/>
    <property type="match status" value="1"/>
</dbReference>
<dbReference type="InterPro" id="IPR027417">
    <property type="entry name" value="P-loop_NTPase"/>
</dbReference>
<comment type="caution">
    <text evidence="9">The sequence shown here is derived from an EMBL/GenBank/DDBJ whole genome shotgun (WGS) entry which is preliminary data.</text>
</comment>
<dbReference type="SUPFAM" id="SSF52540">
    <property type="entry name" value="P-loop containing nucleoside triphosphate hydrolases"/>
    <property type="match status" value="1"/>
</dbReference>
<dbReference type="Gene3D" id="3.40.50.300">
    <property type="entry name" value="P-loop containing nucleotide triphosphate hydrolases"/>
    <property type="match status" value="1"/>
</dbReference>
<reference evidence="9 10" key="1">
    <citation type="submission" date="2019-04" db="EMBL/GenBank/DDBJ databases">
        <authorList>
            <person name="Feng G."/>
            <person name="Zhu H."/>
        </authorList>
    </citation>
    <scope>NUCLEOTIDE SEQUENCE [LARGE SCALE GENOMIC DNA]</scope>
    <source>
        <strain evidence="9 10">6HR-1</strain>
    </source>
</reference>
<feature type="region of interest" description="Disordered" evidence="6">
    <location>
        <begin position="1"/>
        <end position="59"/>
    </location>
</feature>
<evidence type="ECO:0000256" key="2">
    <source>
        <dbReference type="ARBA" id="ARBA00022475"/>
    </source>
</evidence>
<feature type="compositionally biased region" description="Low complexity" evidence="6">
    <location>
        <begin position="120"/>
        <end position="143"/>
    </location>
</feature>
<dbReference type="PANTHER" id="PTHR32309:SF13">
    <property type="entry name" value="FERRIC ENTEROBACTIN TRANSPORT PROTEIN FEPE"/>
    <property type="match status" value="1"/>
</dbReference>
<dbReference type="Proteomes" id="UP000297535">
    <property type="component" value="Unassembled WGS sequence"/>
</dbReference>
<evidence type="ECO:0000256" key="4">
    <source>
        <dbReference type="ARBA" id="ARBA00022989"/>
    </source>
</evidence>
<evidence type="ECO:0000313" key="9">
    <source>
        <dbReference type="EMBL" id="TGD96041.1"/>
    </source>
</evidence>
<feature type="compositionally biased region" description="Low complexity" evidence="6">
    <location>
        <begin position="450"/>
        <end position="469"/>
    </location>
</feature>
<keyword evidence="3 7" id="KW-0812">Transmembrane</keyword>
<dbReference type="EMBL" id="SRLB01000022">
    <property type="protein sequence ID" value="TGD96041.1"/>
    <property type="molecule type" value="Genomic_DNA"/>
</dbReference>
<evidence type="ECO:0000256" key="5">
    <source>
        <dbReference type="ARBA" id="ARBA00023136"/>
    </source>
</evidence>
<protein>
    <recommendedName>
        <fullName evidence="8">Polysaccharide chain length determinant N-terminal domain-containing protein</fullName>
    </recommendedName>
</protein>
<feature type="transmembrane region" description="Helical" evidence="7">
    <location>
        <begin position="209"/>
        <end position="231"/>
    </location>
</feature>
<sequence length="800" mass="84692">MGDAGAVLEGHVGDRHAGGLPDLSRGMRLSRGSAGSLGGDPAAPQHRLSGAGRGRTPLVGAGAATAPYAVLRSRSTTRGACAARRHARTDEGWPIEASPASAARADRARAYAVPWRSGPAAAGRTPGSRTTRGVSRTRAVVRGGHQHPRGSRRTRIPRRGRAEESAILLNNPIWTDASLAPRLRDDPPETRTLEVRDILAFLRRRRARILACALAGAALGALYALTAAPVYTARAQLVIDSKMPPLFAEPGGDVARAIDTGQIANQIAILRSEKVARMVIDKLGLRGDLEFGGAPPRLPAWLTAAQERLTARLTARLAVLMDEARGAFRGVTGPGDGETPDRALEAERRLLDTFAARLDVRRAGLAYALDISFSARDPQKAADIVNAVVEQFLREKREARIEASRFATDWLNERVDRFRAQMNAAIRAVQEFRASHNYRIRRGRRDDPDGPAGSAGAQITGGQQAAARAPADDEPGTLEELESAAETSRKVYESLLVVLAEAVQRQSAPVADSRVITAATRPLFRSNPGLRLTMPAGAAAGAGLFVMAGLAGLLLDGRARSRRQIRAATGRDCLGWIPRRRGARRRGLGAEARLCAGLADGLQWTRLSLAAAGHAAPLRTIGLTAAGRTCGRTKALAAVELARLYAASGSRALVIDADAADPVLRARPAEEGIGAALCGRPGKAAESWRSCVTALAEGCDVLPLAPETLPSPHWLGSPAMEALLASLCDTYDVVIVDLPPVGRSAAILALAPLLDGVVLMTEWGRTPLRTLTEACETLENARARILGTVTTEVDRTALDA</sequence>
<dbReference type="GO" id="GO:0005886">
    <property type="term" value="C:plasma membrane"/>
    <property type="evidence" value="ECO:0007669"/>
    <property type="project" value="UniProtKB-SubCell"/>
</dbReference>
<dbReference type="InterPro" id="IPR003856">
    <property type="entry name" value="LPS_length_determ_N"/>
</dbReference>
<keyword evidence="5 7" id="KW-0472">Membrane</keyword>
<dbReference type="GO" id="GO:0004713">
    <property type="term" value="F:protein tyrosine kinase activity"/>
    <property type="evidence" value="ECO:0007669"/>
    <property type="project" value="TreeGrafter"/>
</dbReference>
<feature type="transmembrane region" description="Helical" evidence="7">
    <location>
        <begin position="532"/>
        <end position="555"/>
    </location>
</feature>
<organism evidence="9 10">
    <name type="scientific">Methylobacterium nonmethylotrophicum</name>
    <dbReference type="NCBI Taxonomy" id="1141884"/>
    <lineage>
        <taxon>Bacteria</taxon>
        <taxon>Pseudomonadati</taxon>
        <taxon>Pseudomonadota</taxon>
        <taxon>Alphaproteobacteria</taxon>
        <taxon>Hyphomicrobiales</taxon>
        <taxon>Methylobacteriaceae</taxon>
        <taxon>Methylobacterium</taxon>
    </lineage>
</organism>
<name>A0A4Z0NKL8_9HYPH</name>
<feature type="compositionally biased region" description="Low complexity" evidence="6">
    <location>
        <begin position="23"/>
        <end position="34"/>
    </location>
</feature>
<keyword evidence="4 7" id="KW-1133">Transmembrane helix</keyword>
<feature type="region of interest" description="Disordered" evidence="6">
    <location>
        <begin position="437"/>
        <end position="476"/>
    </location>
</feature>
<gene>
    <name evidence="9" type="ORF">EU555_25090</name>
</gene>
<evidence type="ECO:0000313" key="10">
    <source>
        <dbReference type="Proteomes" id="UP000297535"/>
    </source>
</evidence>
<comment type="subcellular location">
    <subcellularLocation>
        <location evidence="1">Cell membrane</location>
        <topology evidence="1">Multi-pass membrane protein</topology>
    </subcellularLocation>
</comment>
<feature type="compositionally biased region" description="Basic residues" evidence="6">
    <location>
        <begin position="144"/>
        <end position="159"/>
    </location>
</feature>
<dbReference type="Pfam" id="PF02706">
    <property type="entry name" value="Wzz"/>
    <property type="match status" value="1"/>
</dbReference>
<keyword evidence="2" id="KW-1003">Cell membrane</keyword>
<dbReference type="OrthoDB" id="230260at2"/>
<evidence type="ECO:0000256" key="3">
    <source>
        <dbReference type="ARBA" id="ARBA00022692"/>
    </source>
</evidence>
<evidence type="ECO:0000256" key="6">
    <source>
        <dbReference type="SAM" id="MobiDB-lite"/>
    </source>
</evidence>
<keyword evidence="10" id="KW-1185">Reference proteome</keyword>
<dbReference type="InterPro" id="IPR050445">
    <property type="entry name" value="Bact_polysacc_biosynth/exp"/>
</dbReference>